<organism evidence="2 3">
    <name type="scientific">Rhodoferax ferrireducens</name>
    <dbReference type="NCBI Taxonomy" id="192843"/>
    <lineage>
        <taxon>Bacteria</taxon>
        <taxon>Pseudomonadati</taxon>
        <taxon>Pseudomonadota</taxon>
        <taxon>Betaproteobacteria</taxon>
        <taxon>Burkholderiales</taxon>
        <taxon>Comamonadaceae</taxon>
        <taxon>Rhodoferax</taxon>
    </lineage>
</organism>
<keyword evidence="2" id="KW-0378">Hydrolase</keyword>
<dbReference type="SUPFAM" id="SSF51556">
    <property type="entry name" value="Metallo-dependent hydrolases"/>
    <property type="match status" value="1"/>
</dbReference>
<name>A0ABU2C3T1_9BURK</name>
<dbReference type="EMBL" id="JAVDXT010000001">
    <property type="protein sequence ID" value="MDR7375987.1"/>
    <property type="molecule type" value="Genomic_DNA"/>
</dbReference>
<dbReference type="GO" id="GO:0016787">
    <property type="term" value="F:hydrolase activity"/>
    <property type="evidence" value="ECO:0007669"/>
    <property type="project" value="UniProtKB-KW"/>
</dbReference>
<dbReference type="InterPro" id="IPR052358">
    <property type="entry name" value="Aro_Compnd_Degr_Hydrolases"/>
</dbReference>
<dbReference type="RefSeq" id="WP_310370599.1">
    <property type="nucleotide sequence ID" value="NZ_JAVDXT010000001.1"/>
</dbReference>
<dbReference type="InterPro" id="IPR032466">
    <property type="entry name" value="Metal_Hydrolase"/>
</dbReference>
<evidence type="ECO:0000313" key="3">
    <source>
        <dbReference type="Proteomes" id="UP001180487"/>
    </source>
</evidence>
<gene>
    <name evidence="2" type="ORF">J2X19_000645</name>
</gene>
<evidence type="ECO:0000313" key="2">
    <source>
        <dbReference type="EMBL" id="MDR7375987.1"/>
    </source>
</evidence>
<dbReference type="PANTHER" id="PTHR35563">
    <property type="entry name" value="BARREL METAL-DEPENDENT HYDROLASE, PUTATIVE (AFU_ORTHOLOGUE AFUA_1G16240)-RELATED"/>
    <property type="match status" value="1"/>
</dbReference>
<accession>A0ABU2C3T1</accession>
<dbReference type="Pfam" id="PF04909">
    <property type="entry name" value="Amidohydro_2"/>
    <property type="match status" value="1"/>
</dbReference>
<dbReference type="Gene3D" id="3.20.20.140">
    <property type="entry name" value="Metal-dependent hydrolases"/>
    <property type="match status" value="1"/>
</dbReference>
<sequence length="285" mass="30436">MTIPTPQSVFPRSADLPPVDTHFHVFPAHQSTPGARYTPAYAAPLQAWQTAAAAVGLRHGVLVQTSFMGTDNRLLLAQLAQHPDTLRGVAVVSPDASLPALQALHAQGVRGIRLNLAGQSHDMAPWAAASPLWDALLALGWHVELHTDRGALAPVLAALPQAVPVVVDHFGKPERASLHDAGIAAVLQRSRQAGAATVHVKLSAAYRLAPAMDATALAQLWLQELGPQALLWGSDWPCTNHEDSANYPALYAALAGWLGPENTETLEAIRCTTPWRLYWGIPQPA</sequence>
<comment type="caution">
    <text evidence="2">The sequence shown here is derived from an EMBL/GenBank/DDBJ whole genome shotgun (WGS) entry which is preliminary data.</text>
</comment>
<evidence type="ECO:0000259" key="1">
    <source>
        <dbReference type="Pfam" id="PF04909"/>
    </source>
</evidence>
<dbReference type="Proteomes" id="UP001180487">
    <property type="component" value="Unassembled WGS sequence"/>
</dbReference>
<keyword evidence="3" id="KW-1185">Reference proteome</keyword>
<dbReference type="PANTHER" id="PTHR35563:SF2">
    <property type="entry name" value="BARREL METAL-DEPENDENT HYDROLASE, PUTATIVE (AFU_ORTHOLOGUE AFUA_1G16240)-RELATED"/>
    <property type="match status" value="1"/>
</dbReference>
<dbReference type="InterPro" id="IPR006680">
    <property type="entry name" value="Amidohydro-rel"/>
</dbReference>
<feature type="domain" description="Amidohydrolase-related" evidence="1">
    <location>
        <begin position="19"/>
        <end position="278"/>
    </location>
</feature>
<reference evidence="2 3" key="1">
    <citation type="submission" date="2023-07" db="EMBL/GenBank/DDBJ databases">
        <title>Sorghum-associated microbial communities from plants grown in Nebraska, USA.</title>
        <authorList>
            <person name="Schachtman D."/>
        </authorList>
    </citation>
    <scope>NUCLEOTIDE SEQUENCE [LARGE SCALE GENOMIC DNA]</scope>
    <source>
        <strain evidence="2 3">BE313</strain>
    </source>
</reference>
<protein>
    <submittedName>
        <fullName evidence="2">TIM-barrel fold metal-dependent hydrolase</fullName>
    </submittedName>
</protein>
<proteinExistence type="predicted"/>